<evidence type="ECO:0000313" key="1">
    <source>
        <dbReference type="EMBL" id="KAK8564924.1"/>
    </source>
</evidence>
<comment type="caution">
    <text evidence="1">The sequence shown here is derived from an EMBL/GenBank/DDBJ whole genome shotgun (WGS) entry which is preliminary data.</text>
</comment>
<dbReference type="Proteomes" id="UP001472677">
    <property type="component" value="Unassembled WGS sequence"/>
</dbReference>
<keyword evidence="2" id="KW-1185">Reference proteome</keyword>
<evidence type="ECO:0000313" key="2">
    <source>
        <dbReference type="Proteomes" id="UP001472677"/>
    </source>
</evidence>
<proteinExistence type="predicted"/>
<dbReference type="EMBL" id="JBBPBM010000010">
    <property type="protein sequence ID" value="KAK8564924.1"/>
    <property type="molecule type" value="Genomic_DNA"/>
</dbReference>
<accession>A0ABR2ESC0</accession>
<protein>
    <submittedName>
        <fullName evidence="1">Uncharacterized protein</fullName>
    </submittedName>
</protein>
<organism evidence="1 2">
    <name type="scientific">Hibiscus sabdariffa</name>
    <name type="common">roselle</name>
    <dbReference type="NCBI Taxonomy" id="183260"/>
    <lineage>
        <taxon>Eukaryota</taxon>
        <taxon>Viridiplantae</taxon>
        <taxon>Streptophyta</taxon>
        <taxon>Embryophyta</taxon>
        <taxon>Tracheophyta</taxon>
        <taxon>Spermatophyta</taxon>
        <taxon>Magnoliopsida</taxon>
        <taxon>eudicotyledons</taxon>
        <taxon>Gunneridae</taxon>
        <taxon>Pentapetalae</taxon>
        <taxon>rosids</taxon>
        <taxon>malvids</taxon>
        <taxon>Malvales</taxon>
        <taxon>Malvaceae</taxon>
        <taxon>Malvoideae</taxon>
        <taxon>Hibiscus</taxon>
    </lineage>
</organism>
<sequence>MGMCDCEGSVHTFRPHLTYTFIDVLRFYLLSNIVLDPQLIAKTHYSCLAPIGRDKVENSEKRCTNSSSIVGSVAPGVNEFADMIEQDVICDFFMKGTRFNTPNVKGKGMCLGLSFPRLENFGC</sequence>
<name>A0ABR2ESC0_9ROSI</name>
<gene>
    <name evidence="1" type="ORF">V6N12_058501</name>
</gene>
<reference evidence="1 2" key="1">
    <citation type="journal article" date="2024" name="G3 (Bethesda)">
        <title>Genome assembly of Hibiscus sabdariffa L. provides insights into metabolisms of medicinal natural products.</title>
        <authorList>
            <person name="Kim T."/>
        </authorList>
    </citation>
    <scope>NUCLEOTIDE SEQUENCE [LARGE SCALE GENOMIC DNA]</scope>
    <source>
        <strain evidence="1">TK-2024</strain>
        <tissue evidence="1">Old leaves</tissue>
    </source>
</reference>